<protein>
    <submittedName>
        <fullName evidence="3">H-type lectin domain-containing protein</fullName>
    </submittedName>
</protein>
<evidence type="ECO:0000313" key="3">
    <source>
        <dbReference type="EMBL" id="MDF1612656.1"/>
    </source>
</evidence>
<feature type="domain" description="H-type lectin" evidence="2">
    <location>
        <begin position="52"/>
        <end position="116"/>
    </location>
</feature>
<dbReference type="EMBL" id="JARGDL010000016">
    <property type="protein sequence ID" value="MDF1612656.1"/>
    <property type="molecule type" value="Genomic_DNA"/>
</dbReference>
<dbReference type="GO" id="GO:0007155">
    <property type="term" value="P:cell adhesion"/>
    <property type="evidence" value="ECO:0007669"/>
    <property type="project" value="InterPro"/>
</dbReference>
<evidence type="ECO:0000259" key="2">
    <source>
        <dbReference type="Pfam" id="PF09458"/>
    </source>
</evidence>
<dbReference type="GO" id="GO:0030246">
    <property type="term" value="F:carbohydrate binding"/>
    <property type="evidence" value="ECO:0007669"/>
    <property type="project" value="InterPro"/>
</dbReference>
<gene>
    <name evidence="3" type="ORF">P0M35_10885</name>
</gene>
<dbReference type="Proteomes" id="UP001221302">
    <property type="component" value="Unassembled WGS sequence"/>
</dbReference>
<accession>A0AAE3NX98</accession>
<dbReference type="RefSeq" id="WP_321536427.1">
    <property type="nucleotide sequence ID" value="NZ_JARGDL010000016.1"/>
</dbReference>
<feature type="signal peptide" evidence="1">
    <location>
        <begin position="1"/>
        <end position="20"/>
    </location>
</feature>
<dbReference type="InterPro" id="IPR019019">
    <property type="entry name" value="H-type_lectin_domain"/>
</dbReference>
<keyword evidence="1" id="KW-0732">Signal</keyword>
<evidence type="ECO:0000313" key="4">
    <source>
        <dbReference type="Proteomes" id="UP001221302"/>
    </source>
</evidence>
<proteinExistence type="predicted"/>
<feature type="chain" id="PRO_5041926458" evidence="1">
    <location>
        <begin position="21"/>
        <end position="119"/>
    </location>
</feature>
<comment type="caution">
    <text evidence="3">The sequence shown here is derived from an EMBL/GenBank/DDBJ whole genome shotgun (WGS) entry which is preliminary data.</text>
</comment>
<name>A0AAE3NX98_9BACT</name>
<dbReference type="AlphaFoldDB" id="A0AAE3NX98"/>
<organism evidence="3 4">
    <name type="scientific">Stygiobacter electus</name>
    <dbReference type="NCBI Taxonomy" id="3032292"/>
    <lineage>
        <taxon>Bacteria</taxon>
        <taxon>Pseudomonadati</taxon>
        <taxon>Ignavibacteriota</taxon>
        <taxon>Ignavibacteria</taxon>
        <taxon>Ignavibacteriales</taxon>
        <taxon>Melioribacteraceae</taxon>
        <taxon>Stygiobacter</taxon>
    </lineage>
</organism>
<dbReference type="SUPFAM" id="SSF141086">
    <property type="entry name" value="Agglutinin HPA-like"/>
    <property type="match status" value="1"/>
</dbReference>
<sequence>MKKVFASIVFLLFAASLTYGQIQIQSGTFFYSKDNQNYTLHANQGKRIVEYEISFPKPFDKKPKVVLIPSLIDAEKTSQIRYNLKASGVSRDGFVLLAEVWGDTQFNAIGGFWLAHTEE</sequence>
<dbReference type="InterPro" id="IPR037221">
    <property type="entry name" value="H-type_lectin_dom_sf"/>
</dbReference>
<dbReference type="Pfam" id="PF09458">
    <property type="entry name" value="H_lectin"/>
    <property type="match status" value="1"/>
</dbReference>
<keyword evidence="4" id="KW-1185">Reference proteome</keyword>
<dbReference type="Gene3D" id="2.60.40.2080">
    <property type="match status" value="1"/>
</dbReference>
<reference evidence="3" key="1">
    <citation type="submission" date="2023-03" db="EMBL/GenBank/DDBJ databases">
        <title>Stygiobacter electus gen. nov., sp. nov., facultatively anaerobic thermotolerant bacterium of the class Ignavibacteria from a well of Yessentuki mineral water deposit.</title>
        <authorList>
            <person name="Podosokorskaya O.A."/>
            <person name="Elcheninov A.G."/>
            <person name="Petrova N.F."/>
            <person name="Zavarzina D.G."/>
            <person name="Kublanov I.V."/>
            <person name="Merkel A.Y."/>
        </authorList>
    </citation>
    <scope>NUCLEOTIDE SEQUENCE</scope>
    <source>
        <strain evidence="3">09-Me</strain>
    </source>
</reference>
<evidence type="ECO:0000256" key="1">
    <source>
        <dbReference type="SAM" id="SignalP"/>
    </source>
</evidence>